<accession>A0A176VYT3</accession>
<proteinExistence type="predicted"/>
<feature type="region of interest" description="Disordered" evidence="1">
    <location>
        <begin position="1"/>
        <end position="36"/>
    </location>
</feature>
<feature type="compositionally biased region" description="Acidic residues" evidence="1">
    <location>
        <begin position="1"/>
        <end position="12"/>
    </location>
</feature>
<organism evidence="2 3">
    <name type="scientific">Marchantia polymorpha subsp. ruderalis</name>
    <dbReference type="NCBI Taxonomy" id="1480154"/>
    <lineage>
        <taxon>Eukaryota</taxon>
        <taxon>Viridiplantae</taxon>
        <taxon>Streptophyta</taxon>
        <taxon>Embryophyta</taxon>
        <taxon>Marchantiophyta</taxon>
        <taxon>Marchantiopsida</taxon>
        <taxon>Marchantiidae</taxon>
        <taxon>Marchantiales</taxon>
        <taxon>Marchantiaceae</taxon>
        <taxon>Marchantia</taxon>
    </lineage>
</organism>
<feature type="compositionally biased region" description="Basic and acidic residues" evidence="1">
    <location>
        <begin position="24"/>
        <end position="33"/>
    </location>
</feature>
<dbReference type="AlphaFoldDB" id="A0A176VYT3"/>
<gene>
    <name evidence="2" type="ORF">AXG93_4620s1800</name>
</gene>
<evidence type="ECO:0000313" key="3">
    <source>
        <dbReference type="Proteomes" id="UP000077202"/>
    </source>
</evidence>
<feature type="region of interest" description="Disordered" evidence="1">
    <location>
        <begin position="66"/>
        <end position="94"/>
    </location>
</feature>
<dbReference type="EMBL" id="LVLJ01002341">
    <property type="protein sequence ID" value="OAE25365.1"/>
    <property type="molecule type" value="Genomic_DNA"/>
</dbReference>
<sequence length="162" mass="16865">MAVPPEEDEDEAGLLFGCSSAQREGGREGEESVRLQATSPRTLSGGRLAATIYGGMCGLYSPPKKGTFAGQTTPLTPPRADAQSASIRSVGRDDPLDRTVAGSRCSLVAAISGPVSRWLACRPFLWPPAPIVPRAAKLCLPLLGLPSLARGLLAGGREGGRR</sequence>
<evidence type="ECO:0000256" key="1">
    <source>
        <dbReference type="SAM" id="MobiDB-lite"/>
    </source>
</evidence>
<name>A0A176VYT3_MARPO</name>
<reference evidence="2" key="1">
    <citation type="submission" date="2016-03" db="EMBL/GenBank/DDBJ databases">
        <title>Mechanisms controlling the formation of the plant cell surface in tip-growing cells are functionally conserved among land plants.</title>
        <authorList>
            <person name="Honkanen S."/>
            <person name="Jones V.A."/>
            <person name="Morieri G."/>
            <person name="Champion C."/>
            <person name="Hetherington A.J."/>
            <person name="Kelly S."/>
            <person name="Saint-Marcoux D."/>
            <person name="Proust H."/>
            <person name="Prescott H."/>
            <person name="Dolan L."/>
        </authorList>
    </citation>
    <scope>NUCLEOTIDE SEQUENCE [LARGE SCALE GENOMIC DNA]</scope>
    <source>
        <tissue evidence="2">Whole gametophyte</tissue>
    </source>
</reference>
<evidence type="ECO:0000313" key="2">
    <source>
        <dbReference type="EMBL" id="OAE25365.1"/>
    </source>
</evidence>
<dbReference type="Proteomes" id="UP000077202">
    <property type="component" value="Unassembled WGS sequence"/>
</dbReference>
<comment type="caution">
    <text evidence="2">The sequence shown here is derived from an EMBL/GenBank/DDBJ whole genome shotgun (WGS) entry which is preliminary data.</text>
</comment>
<protein>
    <submittedName>
        <fullName evidence="2">Uncharacterized protein</fullName>
    </submittedName>
</protein>
<keyword evidence="3" id="KW-1185">Reference proteome</keyword>